<dbReference type="RefSeq" id="WP_138177416.1">
    <property type="nucleotide sequence ID" value="NZ_BAAAGL010000013.1"/>
</dbReference>
<protein>
    <submittedName>
        <fullName evidence="4">Putative prrotein</fullName>
    </submittedName>
</protein>
<dbReference type="Gene3D" id="3.40.50.150">
    <property type="entry name" value="Vaccinia Virus protein VP39"/>
    <property type="match status" value="1"/>
</dbReference>
<dbReference type="PANTHER" id="PTHR10509">
    <property type="entry name" value="O-METHYLTRANSFERASE-RELATED"/>
    <property type="match status" value="1"/>
</dbReference>
<keyword evidence="2" id="KW-0808">Transferase</keyword>
<dbReference type="GO" id="GO:0008757">
    <property type="term" value="F:S-adenosylmethionine-dependent methyltransferase activity"/>
    <property type="evidence" value="ECO:0007669"/>
    <property type="project" value="TreeGrafter"/>
</dbReference>
<dbReference type="InterPro" id="IPR050362">
    <property type="entry name" value="Cation-dep_OMT"/>
</dbReference>
<dbReference type="KEGG" id="gcr:GcLGCM259_1936"/>
<gene>
    <name evidence="4" type="ORF">GcLGCM259_1936</name>
</gene>
<keyword evidence="3" id="KW-0949">S-adenosyl-L-methionine</keyword>
<evidence type="ECO:0000256" key="2">
    <source>
        <dbReference type="ARBA" id="ARBA00022679"/>
    </source>
</evidence>
<keyword evidence="5" id="KW-1185">Reference proteome</keyword>
<dbReference type="AlphaFoldDB" id="A0A5B7WU92"/>
<evidence type="ECO:0000313" key="4">
    <source>
        <dbReference type="EMBL" id="QCY47651.1"/>
    </source>
</evidence>
<sequence length="214" mass="23336">MPSMNTELFASWTHAQNAVTEDEVMTRARERGSELGAHTIDPAGASILQLLSNLYSPRNAVQIGAGVGVASLSILRGMGTNGTLTVIESDLENVGALREALREDRVLGARARIITERAATVLGRLTDRAYDMVLIDAEHENLLDYVAEAKRLIGKRGVIIICNAFDEHRLAKPAVRKASTVAMRDAMRMLREDPNLLCHLLPTEQGLFIAAAKH</sequence>
<keyword evidence="1" id="KW-0489">Methyltransferase</keyword>
<accession>A0A5B7WU92</accession>
<dbReference type="PANTHER" id="PTHR10509:SF85">
    <property type="entry name" value="O-METHYLTRANSFERASE RV1220C-RELATED"/>
    <property type="match status" value="1"/>
</dbReference>
<evidence type="ECO:0000313" key="5">
    <source>
        <dbReference type="Proteomes" id="UP000307000"/>
    </source>
</evidence>
<reference evidence="4 5" key="1">
    <citation type="submission" date="2018-12" db="EMBL/GenBank/DDBJ databases">
        <title>Complete Genome Sequence of Glutamicibacter creatinolyticus strain LGCM259,isolated from an abscess of a 12-year-old mare in Italy.</title>
        <authorList>
            <person name="Santos R.G."/>
            <person name="Silva A.L."/>
            <person name="Seyffert N."/>
            <person name="Castro T.L.P."/>
            <person name="Attili A.R."/>
            <person name="Rifici C."/>
            <person name="Mazzullo G."/>
            <person name="Brenig B."/>
            <person name="Venanzi F."/>
            <person name="Azevedo V."/>
        </authorList>
    </citation>
    <scope>NUCLEOTIDE SEQUENCE [LARGE SCALE GENOMIC DNA]</scope>
    <source>
        <strain evidence="4 5">LGCM 259</strain>
    </source>
</reference>
<organism evidence="4 5">
    <name type="scientific">Glutamicibacter creatinolyticus</name>
    <dbReference type="NCBI Taxonomy" id="162496"/>
    <lineage>
        <taxon>Bacteria</taxon>
        <taxon>Bacillati</taxon>
        <taxon>Actinomycetota</taxon>
        <taxon>Actinomycetes</taxon>
        <taxon>Micrococcales</taxon>
        <taxon>Micrococcaceae</taxon>
        <taxon>Glutamicibacter</taxon>
    </lineage>
</organism>
<evidence type="ECO:0000256" key="1">
    <source>
        <dbReference type="ARBA" id="ARBA00022603"/>
    </source>
</evidence>
<dbReference type="InterPro" id="IPR029063">
    <property type="entry name" value="SAM-dependent_MTases_sf"/>
</dbReference>
<dbReference type="Pfam" id="PF01596">
    <property type="entry name" value="Methyltransf_3"/>
    <property type="match status" value="1"/>
</dbReference>
<dbReference type="GO" id="GO:0032259">
    <property type="term" value="P:methylation"/>
    <property type="evidence" value="ECO:0007669"/>
    <property type="project" value="UniProtKB-KW"/>
</dbReference>
<dbReference type="GO" id="GO:0008171">
    <property type="term" value="F:O-methyltransferase activity"/>
    <property type="evidence" value="ECO:0007669"/>
    <property type="project" value="InterPro"/>
</dbReference>
<dbReference type="PROSITE" id="PS51682">
    <property type="entry name" value="SAM_OMT_I"/>
    <property type="match status" value="1"/>
</dbReference>
<proteinExistence type="predicted"/>
<dbReference type="EMBL" id="CP034412">
    <property type="protein sequence ID" value="QCY47651.1"/>
    <property type="molecule type" value="Genomic_DNA"/>
</dbReference>
<name>A0A5B7WU92_9MICC</name>
<dbReference type="InterPro" id="IPR002935">
    <property type="entry name" value="SAM_O-MeTrfase"/>
</dbReference>
<evidence type="ECO:0000256" key="3">
    <source>
        <dbReference type="ARBA" id="ARBA00022691"/>
    </source>
</evidence>
<dbReference type="Proteomes" id="UP000307000">
    <property type="component" value="Chromosome"/>
</dbReference>
<dbReference type="SUPFAM" id="SSF53335">
    <property type="entry name" value="S-adenosyl-L-methionine-dependent methyltransferases"/>
    <property type="match status" value="1"/>
</dbReference>